<dbReference type="PANTHER" id="PTHR34582">
    <property type="entry name" value="UPF0702 TRANSMEMBRANE PROTEIN YCAP"/>
    <property type="match status" value="1"/>
</dbReference>
<gene>
    <name evidence="9" type="ORF">QDQ28_01085</name>
</gene>
<keyword evidence="6 7" id="KW-0472">Membrane</keyword>
<comment type="subcellular location">
    <subcellularLocation>
        <location evidence="1">Cell membrane</location>
        <topology evidence="1">Multi-pass membrane protein</topology>
    </subcellularLocation>
</comment>
<evidence type="ECO:0000256" key="6">
    <source>
        <dbReference type="ARBA" id="ARBA00023136"/>
    </source>
</evidence>
<dbReference type="PANTHER" id="PTHR34582:SF6">
    <property type="entry name" value="UPF0702 TRANSMEMBRANE PROTEIN YCAP"/>
    <property type="match status" value="1"/>
</dbReference>
<evidence type="ECO:0000259" key="8">
    <source>
        <dbReference type="Pfam" id="PF04239"/>
    </source>
</evidence>
<feature type="transmembrane region" description="Helical" evidence="7">
    <location>
        <begin position="59"/>
        <end position="76"/>
    </location>
</feature>
<dbReference type="InterPro" id="IPR023090">
    <property type="entry name" value="UPF0702_alpha/beta_dom_sf"/>
</dbReference>
<feature type="domain" description="YetF C-terminal" evidence="8">
    <location>
        <begin position="81"/>
        <end position="214"/>
    </location>
</feature>
<evidence type="ECO:0000256" key="2">
    <source>
        <dbReference type="ARBA" id="ARBA00006448"/>
    </source>
</evidence>
<evidence type="ECO:0000313" key="10">
    <source>
        <dbReference type="Proteomes" id="UP001222958"/>
    </source>
</evidence>
<evidence type="ECO:0000256" key="5">
    <source>
        <dbReference type="ARBA" id="ARBA00022989"/>
    </source>
</evidence>
<dbReference type="Pfam" id="PF04239">
    <property type="entry name" value="DUF421"/>
    <property type="match status" value="1"/>
</dbReference>
<evidence type="ECO:0000313" key="9">
    <source>
        <dbReference type="EMBL" id="MDH2334776.1"/>
    </source>
</evidence>
<dbReference type="InterPro" id="IPR007353">
    <property type="entry name" value="DUF421"/>
</dbReference>
<evidence type="ECO:0000256" key="7">
    <source>
        <dbReference type="SAM" id="Phobius"/>
    </source>
</evidence>
<dbReference type="GO" id="GO:0005886">
    <property type="term" value="C:plasma membrane"/>
    <property type="evidence" value="ECO:0007669"/>
    <property type="project" value="UniProtKB-SubCell"/>
</dbReference>
<reference evidence="9" key="1">
    <citation type="submission" date="2023-04" db="EMBL/GenBank/DDBJ databases">
        <title>Epidemiological investigation of Clostridium perfringens isolated from cattle.</title>
        <authorList>
            <person name="Tian R."/>
        </authorList>
    </citation>
    <scope>NUCLEOTIDE SEQUENCE</scope>
    <source>
        <strain evidence="9">ZWCP172</strain>
    </source>
</reference>
<keyword evidence="4 7" id="KW-0812">Transmembrane</keyword>
<comment type="caution">
    <text evidence="9">The sequence shown here is derived from an EMBL/GenBank/DDBJ whole genome shotgun (WGS) entry which is preliminary data.</text>
</comment>
<dbReference type="Proteomes" id="UP001222958">
    <property type="component" value="Unassembled WGS sequence"/>
</dbReference>
<keyword evidence="5 7" id="KW-1133">Transmembrane helix</keyword>
<keyword evidence="3" id="KW-1003">Cell membrane</keyword>
<sequence length="235" mass="27078">MFFLLITFIRTAILYFIVIISIRLMGKRQIGELQPYELVITLMLSDLASLPMQDTRLPLLLGIVPIITLLFVKILISEIQQHSRLFEKILDGTPSIIISDGEINLEMMKKQRLTMNDILEELRSAGYLDISDIQYAIIETNGTISIIPKSACDTVKRKDLKIKESESKIPIVLFEDGHLNKKALQGMNKDEKWLDEKLKSLNYPPRDKLFLVMMDSNGKLFIQRKNQKDKEDIIL</sequence>
<organism evidence="9 10">
    <name type="scientific">Clostridium perfringens</name>
    <dbReference type="NCBI Taxonomy" id="1502"/>
    <lineage>
        <taxon>Bacteria</taxon>
        <taxon>Bacillati</taxon>
        <taxon>Bacillota</taxon>
        <taxon>Clostridia</taxon>
        <taxon>Eubacteriales</taxon>
        <taxon>Clostridiaceae</taxon>
        <taxon>Clostridium</taxon>
    </lineage>
</organism>
<name>A0AAP4EEC1_CLOPF</name>
<protein>
    <submittedName>
        <fullName evidence="9">DUF421 domain-containing protein</fullName>
    </submittedName>
</protein>
<proteinExistence type="inferred from homology"/>
<comment type="similarity">
    <text evidence="2">Belongs to the UPF0702 family.</text>
</comment>
<accession>A0AAP4EEC1</accession>
<dbReference type="AlphaFoldDB" id="A0AAP4EEC1"/>
<dbReference type="Gene3D" id="3.30.240.20">
    <property type="entry name" value="bsu07140 like domains"/>
    <property type="match status" value="2"/>
</dbReference>
<evidence type="ECO:0000256" key="1">
    <source>
        <dbReference type="ARBA" id="ARBA00004651"/>
    </source>
</evidence>
<evidence type="ECO:0000256" key="3">
    <source>
        <dbReference type="ARBA" id="ARBA00022475"/>
    </source>
</evidence>
<evidence type="ECO:0000256" key="4">
    <source>
        <dbReference type="ARBA" id="ARBA00022692"/>
    </source>
</evidence>
<dbReference type="EMBL" id="JARVUX010000001">
    <property type="protein sequence ID" value="MDH2334776.1"/>
    <property type="molecule type" value="Genomic_DNA"/>
</dbReference>
<feature type="transmembrane region" description="Helical" evidence="7">
    <location>
        <begin position="6"/>
        <end position="24"/>
    </location>
</feature>